<comment type="caution">
    <text evidence="1">The sequence shown here is derived from an EMBL/GenBank/DDBJ whole genome shotgun (WGS) entry which is preliminary data.</text>
</comment>
<evidence type="ECO:0000313" key="2">
    <source>
        <dbReference type="Proteomes" id="UP001177935"/>
    </source>
</evidence>
<name>A0AB35MWC8_VIBSP</name>
<evidence type="ECO:0008006" key="3">
    <source>
        <dbReference type="Google" id="ProtNLM"/>
    </source>
</evidence>
<dbReference type="Proteomes" id="UP001177935">
    <property type="component" value="Unassembled WGS sequence"/>
</dbReference>
<protein>
    <recommendedName>
        <fullName evidence="3">Cthe-2314-like HEPN domain-containing protein</fullName>
    </recommendedName>
</protein>
<reference evidence="1" key="1">
    <citation type="submission" date="2023-07" db="EMBL/GenBank/DDBJ databases">
        <title>Genome content predicts the carbon catabolic preferences of heterotrophic bacteria.</title>
        <authorList>
            <person name="Gralka M."/>
        </authorList>
    </citation>
    <scope>NUCLEOTIDE SEQUENCE</scope>
    <source>
        <strain evidence="1">6E02</strain>
    </source>
</reference>
<sequence>MTWYIKDLKGYVSELYGEEQRQALSSSLDSIFENQDFARFHYAEVQRLIKEHMEGKNPAYDYVKLMLAIDAETLNAEFEFKLAYRANVFALLKNLHSISDFLAYVLYYAFGLNLCKQTFIKPDQLNLYHTKKSLEKIQITDELKALIDSLTNHNDYHYLRDLVNHTKHRSNILSRLTYDSNQVGEDVYQVSFLPFENYGTVAVNEYLHREYDRQSSIVIEIGQHINHAVKSVLTKHLRVIL</sequence>
<gene>
    <name evidence="1" type="ORF">Q8W42_08450</name>
</gene>
<dbReference type="AlphaFoldDB" id="A0AB35MWC8"/>
<proteinExistence type="predicted"/>
<dbReference type="RefSeq" id="WP_133153587.1">
    <property type="nucleotide sequence ID" value="NZ_CAWNUI010000002.1"/>
</dbReference>
<accession>A0AB35MWC8</accession>
<dbReference type="EMBL" id="JAUYVL010000003">
    <property type="protein sequence ID" value="MDP2500737.1"/>
    <property type="molecule type" value="Genomic_DNA"/>
</dbReference>
<organism evidence="1 2">
    <name type="scientific">Vibrio splendidus</name>
    <dbReference type="NCBI Taxonomy" id="29497"/>
    <lineage>
        <taxon>Bacteria</taxon>
        <taxon>Pseudomonadati</taxon>
        <taxon>Pseudomonadota</taxon>
        <taxon>Gammaproteobacteria</taxon>
        <taxon>Vibrionales</taxon>
        <taxon>Vibrionaceae</taxon>
        <taxon>Vibrio</taxon>
    </lineage>
</organism>
<evidence type="ECO:0000313" key="1">
    <source>
        <dbReference type="EMBL" id="MDP2500737.1"/>
    </source>
</evidence>